<name>A0A8J8T3K4_HALGN</name>
<accession>A0A8J8T3K4</accession>
<gene>
    <name evidence="1" type="ORF">FGO68_gene3787</name>
</gene>
<comment type="caution">
    <text evidence="1">The sequence shown here is derived from an EMBL/GenBank/DDBJ whole genome shotgun (WGS) entry which is preliminary data.</text>
</comment>
<evidence type="ECO:0000313" key="2">
    <source>
        <dbReference type="Proteomes" id="UP000785679"/>
    </source>
</evidence>
<proteinExistence type="predicted"/>
<reference evidence="1" key="1">
    <citation type="submission" date="2019-06" db="EMBL/GenBank/DDBJ databases">
        <authorList>
            <person name="Zheng W."/>
        </authorList>
    </citation>
    <scope>NUCLEOTIDE SEQUENCE</scope>
    <source>
        <strain evidence="1">QDHG01</strain>
    </source>
</reference>
<evidence type="ECO:0000313" key="1">
    <source>
        <dbReference type="EMBL" id="TNV80241.1"/>
    </source>
</evidence>
<protein>
    <submittedName>
        <fullName evidence="1">Uncharacterized protein</fullName>
    </submittedName>
</protein>
<sequence>MKQVKFKNLFAYLDEFSGALKELHFNGLPKYVQQIQNNNSRGYGQQQQQQPLFIDIKPQKFNQWKKILSQVTQMSLEQFRIESSIMIAFDHIYVNLKQLDIKDSQVYDQGTFDSYITSKIELQQQLFSQLKSLTISKSQIQLKKFHDIISRNSKQQLPFAKLDKAILEVRICNDSDEYECYLRPFLIPNALIKDYVSEFTIKRIFFILSQLSEVPYQNSTVTLHCSKLAIKSMLECNLFDPIGMIQAQLDSYGSGHTIESITDEREPSCCTIFNFACSEGKRLRVIFDRHVQGALLSIK</sequence>
<dbReference type="AlphaFoldDB" id="A0A8J8T3K4"/>
<dbReference type="EMBL" id="RRYP01007778">
    <property type="protein sequence ID" value="TNV80241.1"/>
    <property type="molecule type" value="Genomic_DNA"/>
</dbReference>
<dbReference type="Proteomes" id="UP000785679">
    <property type="component" value="Unassembled WGS sequence"/>
</dbReference>
<organism evidence="1 2">
    <name type="scientific">Halteria grandinella</name>
    <dbReference type="NCBI Taxonomy" id="5974"/>
    <lineage>
        <taxon>Eukaryota</taxon>
        <taxon>Sar</taxon>
        <taxon>Alveolata</taxon>
        <taxon>Ciliophora</taxon>
        <taxon>Intramacronucleata</taxon>
        <taxon>Spirotrichea</taxon>
        <taxon>Stichotrichia</taxon>
        <taxon>Sporadotrichida</taxon>
        <taxon>Halteriidae</taxon>
        <taxon>Halteria</taxon>
    </lineage>
</organism>
<keyword evidence="2" id="KW-1185">Reference proteome</keyword>